<proteinExistence type="predicted"/>
<keyword evidence="1" id="KW-0812">Transmembrane</keyword>
<feature type="transmembrane region" description="Helical" evidence="1">
    <location>
        <begin position="90"/>
        <end position="109"/>
    </location>
</feature>
<organism evidence="2 3">
    <name type="scientific">Microbacterium insulae</name>
    <dbReference type="NCBI Taxonomy" id="483014"/>
    <lineage>
        <taxon>Bacteria</taxon>
        <taxon>Bacillati</taxon>
        <taxon>Actinomycetota</taxon>
        <taxon>Actinomycetes</taxon>
        <taxon>Micrococcales</taxon>
        <taxon>Microbacteriaceae</taxon>
        <taxon>Microbacterium</taxon>
    </lineage>
</organism>
<keyword evidence="1" id="KW-1133">Transmembrane helix</keyword>
<feature type="transmembrane region" description="Helical" evidence="1">
    <location>
        <begin position="21"/>
        <end position="41"/>
    </location>
</feature>
<accession>A0ABW3AJN3</accession>
<feature type="transmembrane region" description="Helical" evidence="1">
    <location>
        <begin position="47"/>
        <end position="69"/>
    </location>
</feature>
<keyword evidence="1" id="KW-0472">Membrane</keyword>
<reference evidence="3" key="1">
    <citation type="journal article" date="2019" name="Int. J. Syst. Evol. Microbiol.">
        <title>The Global Catalogue of Microorganisms (GCM) 10K type strain sequencing project: providing services to taxonomists for standard genome sequencing and annotation.</title>
        <authorList>
            <consortium name="The Broad Institute Genomics Platform"/>
            <consortium name="The Broad Institute Genome Sequencing Center for Infectious Disease"/>
            <person name="Wu L."/>
            <person name="Ma J."/>
        </authorList>
    </citation>
    <scope>NUCLEOTIDE SEQUENCE [LARGE SCALE GENOMIC DNA]</scope>
    <source>
        <strain evidence="3">CCUG 54523</strain>
    </source>
</reference>
<keyword evidence="3" id="KW-1185">Reference proteome</keyword>
<name>A0ABW3AJN3_9MICO</name>
<feature type="transmembrane region" description="Helical" evidence="1">
    <location>
        <begin position="115"/>
        <end position="133"/>
    </location>
</feature>
<dbReference type="RefSeq" id="WP_204978978.1">
    <property type="nucleotide sequence ID" value="NZ_JBHTII010000001.1"/>
</dbReference>
<comment type="caution">
    <text evidence="2">The sequence shown here is derived from an EMBL/GenBank/DDBJ whole genome shotgun (WGS) entry which is preliminary data.</text>
</comment>
<evidence type="ECO:0000256" key="1">
    <source>
        <dbReference type="SAM" id="Phobius"/>
    </source>
</evidence>
<dbReference type="EMBL" id="JBHTII010000001">
    <property type="protein sequence ID" value="MFD0791193.1"/>
    <property type="molecule type" value="Genomic_DNA"/>
</dbReference>
<evidence type="ECO:0008006" key="4">
    <source>
        <dbReference type="Google" id="ProtNLM"/>
    </source>
</evidence>
<sequence>MTDDQLYITPRVARVLMTEEAIYGLILVSGMIVVSAGGGSWGAFVTVLVTVLVFYAAHVYAGTLGRLAATEGQGGLRASIRAAARQSSGMVLAAVAPLLVLLLGTTRVIEDATSLWIALIVNTVILGALGWAAVAKWSTHWWPRLLSAVFTAAFGGVLILLKAFIHH</sequence>
<feature type="transmembrane region" description="Helical" evidence="1">
    <location>
        <begin position="145"/>
        <end position="165"/>
    </location>
</feature>
<evidence type="ECO:0000313" key="3">
    <source>
        <dbReference type="Proteomes" id="UP001597055"/>
    </source>
</evidence>
<gene>
    <name evidence="2" type="ORF">ACFQ0P_12350</name>
</gene>
<dbReference type="Proteomes" id="UP001597055">
    <property type="component" value="Unassembled WGS sequence"/>
</dbReference>
<evidence type="ECO:0000313" key="2">
    <source>
        <dbReference type="EMBL" id="MFD0791193.1"/>
    </source>
</evidence>
<protein>
    <recommendedName>
        <fullName evidence="4">Integral membrane protein</fullName>
    </recommendedName>
</protein>